<evidence type="ECO:0000313" key="1">
    <source>
        <dbReference type="EMBL" id="CAH1103820.1"/>
    </source>
</evidence>
<dbReference type="OrthoDB" id="6766133at2759"/>
<dbReference type="Proteomes" id="UP001153636">
    <property type="component" value="Chromosome 15"/>
</dbReference>
<evidence type="ECO:0000313" key="2">
    <source>
        <dbReference type="Proteomes" id="UP001153636"/>
    </source>
</evidence>
<keyword evidence="2" id="KW-1185">Reference proteome</keyword>
<accession>A0A9P0GBG6</accession>
<evidence type="ECO:0008006" key="3">
    <source>
        <dbReference type="Google" id="ProtNLM"/>
    </source>
</evidence>
<organism evidence="1 2">
    <name type="scientific">Psylliodes chrysocephalus</name>
    <dbReference type="NCBI Taxonomy" id="3402493"/>
    <lineage>
        <taxon>Eukaryota</taxon>
        <taxon>Metazoa</taxon>
        <taxon>Ecdysozoa</taxon>
        <taxon>Arthropoda</taxon>
        <taxon>Hexapoda</taxon>
        <taxon>Insecta</taxon>
        <taxon>Pterygota</taxon>
        <taxon>Neoptera</taxon>
        <taxon>Endopterygota</taxon>
        <taxon>Coleoptera</taxon>
        <taxon>Polyphaga</taxon>
        <taxon>Cucujiformia</taxon>
        <taxon>Chrysomeloidea</taxon>
        <taxon>Chrysomelidae</taxon>
        <taxon>Galerucinae</taxon>
        <taxon>Alticini</taxon>
        <taxon>Psylliodes</taxon>
    </lineage>
</organism>
<dbReference type="AlphaFoldDB" id="A0A9P0GBG6"/>
<name>A0A9P0GBG6_9CUCU</name>
<sequence length="106" mass="12122">MKLTINLCVFQLMNQLIRRGRYIANFIIGALDKNRFINDSLTNFYLPKQVPTNNILLMVTDAAAYMVKAAGNQKIFYTNLIHCTCLAHGLIGLLRRLGINFHSYMI</sequence>
<dbReference type="EMBL" id="OV651827">
    <property type="protein sequence ID" value="CAH1103820.1"/>
    <property type="molecule type" value="Genomic_DNA"/>
</dbReference>
<gene>
    <name evidence="1" type="ORF">PSYICH_LOCUS4750</name>
</gene>
<protein>
    <recommendedName>
        <fullName evidence="3">DUF659 domain-containing protein</fullName>
    </recommendedName>
</protein>
<reference evidence="1" key="1">
    <citation type="submission" date="2022-01" db="EMBL/GenBank/DDBJ databases">
        <authorList>
            <person name="King R."/>
        </authorList>
    </citation>
    <scope>NUCLEOTIDE SEQUENCE</scope>
</reference>
<proteinExistence type="predicted"/>